<feature type="region of interest" description="Disordered" evidence="1">
    <location>
        <begin position="114"/>
        <end position="155"/>
    </location>
</feature>
<evidence type="ECO:0000313" key="2">
    <source>
        <dbReference type="EMBL" id="GJT44228.1"/>
    </source>
</evidence>
<accession>A0ABQ5DYW9</accession>
<evidence type="ECO:0000256" key="1">
    <source>
        <dbReference type="SAM" id="MobiDB-lite"/>
    </source>
</evidence>
<reference evidence="2" key="1">
    <citation type="journal article" date="2022" name="Int. J. Mol. Sci.">
        <title>Draft Genome of Tanacetum Coccineum: Genomic Comparison of Closely Related Tanacetum-Family Plants.</title>
        <authorList>
            <person name="Yamashiro T."/>
            <person name="Shiraishi A."/>
            <person name="Nakayama K."/>
            <person name="Satake H."/>
        </authorList>
    </citation>
    <scope>NUCLEOTIDE SEQUENCE</scope>
</reference>
<evidence type="ECO:0000313" key="3">
    <source>
        <dbReference type="Proteomes" id="UP001151760"/>
    </source>
</evidence>
<name>A0ABQ5DYW9_9ASTR</name>
<reference evidence="2" key="2">
    <citation type="submission" date="2022-01" db="EMBL/GenBank/DDBJ databases">
        <authorList>
            <person name="Yamashiro T."/>
            <person name="Shiraishi A."/>
            <person name="Satake H."/>
            <person name="Nakayama K."/>
        </authorList>
    </citation>
    <scope>NUCLEOTIDE SEQUENCE</scope>
</reference>
<sequence>MSGSEPGEMAPESSKAVVFPKFDMHIYTSELTSSELKTAVNEDQDKNVISMDTFLKLSTWTRTVVSKGDPILEDQRPKPCVTLPLAVGVEIPELTPFQKNLEKPNSKIVVAREKKDQQNLAKAEAKRDGAGNAEGPRKKQKVQKHNEPTQSGSEEAFLATPLHQAAPKVTKRPVTIAEVAKDTPIPRRKFLTIVVTRT</sequence>
<gene>
    <name evidence="2" type="ORF">Tco_0952943</name>
</gene>
<keyword evidence="3" id="KW-1185">Reference proteome</keyword>
<comment type="caution">
    <text evidence="2">The sequence shown here is derived from an EMBL/GenBank/DDBJ whole genome shotgun (WGS) entry which is preliminary data.</text>
</comment>
<dbReference type="Proteomes" id="UP001151760">
    <property type="component" value="Unassembled WGS sequence"/>
</dbReference>
<protein>
    <submittedName>
        <fullName evidence="2">Uncharacterized protein</fullName>
    </submittedName>
</protein>
<proteinExistence type="predicted"/>
<feature type="compositionally biased region" description="Basic and acidic residues" evidence="1">
    <location>
        <begin position="114"/>
        <end position="129"/>
    </location>
</feature>
<organism evidence="2 3">
    <name type="scientific">Tanacetum coccineum</name>
    <dbReference type="NCBI Taxonomy" id="301880"/>
    <lineage>
        <taxon>Eukaryota</taxon>
        <taxon>Viridiplantae</taxon>
        <taxon>Streptophyta</taxon>
        <taxon>Embryophyta</taxon>
        <taxon>Tracheophyta</taxon>
        <taxon>Spermatophyta</taxon>
        <taxon>Magnoliopsida</taxon>
        <taxon>eudicotyledons</taxon>
        <taxon>Gunneridae</taxon>
        <taxon>Pentapetalae</taxon>
        <taxon>asterids</taxon>
        <taxon>campanulids</taxon>
        <taxon>Asterales</taxon>
        <taxon>Asteraceae</taxon>
        <taxon>Asteroideae</taxon>
        <taxon>Anthemideae</taxon>
        <taxon>Anthemidinae</taxon>
        <taxon>Tanacetum</taxon>
    </lineage>
</organism>
<dbReference type="EMBL" id="BQNB010015795">
    <property type="protein sequence ID" value="GJT44228.1"/>
    <property type="molecule type" value="Genomic_DNA"/>
</dbReference>